<dbReference type="PANTHER" id="PTHR35004">
    <property type="entry name" value="TRANSPOSASE RV3428C-RELATED"/>
    <property type="match status" value="1"/>
</dbReference>
<evidence type="ECO:0000313" key="2">
    <source>
        <dbReference type="EMBL" id="MBD1387796.1"/>
    </source>
</evidence>
<dbReference type="SUPFAM" id="SSF53098">
    <property type="entry name" value="Ribonuclease H-like"/>
    <property type="match status" value="1"/>
</dbReference>
<gene>
    <name evidence="2" type="ORF">IDJ75_21130</name>
</gene>
<dbReference type="InterPro" id="IPR036397">
    <property type="entry name" value="RNaseH_sf"/>
</dbReference>
<organism evidence="2 3">
    <name type="scientific">Mucilaginibacter rigui</name>
    <dbReference type="NCBI Taxonomy" id="534635"/>
    <lineage>
        <taxon>Bacteria</taxon>
        <taxon>Pseudomonadati</taxon>
        <taxon>Bacteroidota</taxon>
        <taxon>Sphingobacteriia</taxon>
        <taxon>Sphingobacteriales</taxon>
        <taxon>Sphingobacteriaceae</taxon>
        <taxon>Mucilaginibacter</taxon>
    </lineage>
</organism>
<dbReference type="PANTHER" id="PTHR35004:SF6">
    <property type="entry name" value="TRANSPOSASE"/>
    <property type="match status" value="1"/>
</dbReference>
<dbReference type="RefSeq" id="WP_191177638.1">
    <property type="nucleotide sequence ID" value="NZ_JACWMW010000014.1"/>
</dbReference>
<evidence type="ECO:0000259" key="1">
    <source>
        <dbReference type="PROSITE" id="PS50994"/>
    </source>
</evidence>
<accession>A0ABR7XB79</accession>
<dbReference type="Pfam" id="PF13683">
    <property type="entry name" value="rve_3"/>
    <property type="match status" value="1"/>
</dbReference>
<comment type="caution">
    <text evidence="2">The sequence shown here is derived from an EMBL/GenBank/DDBJ whole genome shotgun (WGS) entry which is preliminary data.</text>
</comment>
<feature type="domain" description="Integrase catalytic" evidence="1">
    <location>
        <begin position="143"/>
        <end position="323"/>
    </location>
</feature>
<dbReference type="Proteomes" id="UP000618754">
    <property type="component" value="Unassembled WGS sequence"/>
</dbReference>
<name>A0ABR7XB79_9SPHI</name>
<sequence length="327" mass="38727">MRNINNDLTLKRNYLNKYCFLINEYEQVKRGEHAIFRFAKDFYLAHDTDPRSFLKYYNLYKQSGNELDLLPGKRGPKYGSRRPSPEDEQQVLQLRDRGCNKFEIANQLKQKANTFTPSPSGVYNILKRHSRNLLKQADREVKRKIIKERMGQLGHIDCHHLSKSVIRGQNRKLYLLCVLDDYSRLAWAQVMEDITALGTMFTAMHCMQALKREFGIQFEEIIADNGPEFGPSTSLNKRNHPFERMLMETGIKRRYMKPYRPQTNGKVERFWRTLKEDLIEDTDFDSREELEDELLKYLVYYNWERPHQGINGKKPIDMVSLTTNKNT</sequence>
<dbReference type="Gene3D" id="3.30.420.10">
    <property type="entry name" value="Ribonuclease H-like superfamily/Ribonuclease H"/>
    <property type="match status" value="1"/>
</dbReference>
<dbReference type="EMBL" id="JACWMW010000014">
    <property type="protein sequence ID" value="MBD1387796.1"/>
    <property type="molecule type" value="Genomic_DNA"/>
</dbReference>
<evidence type="ECO:0000313" key="3">
    <source>
        <dbReference type="Proteomes" id="UP000618754"/>
    </source>
</evidence>
<reference evidence="2 3" key="1">
    <citation type="submission" date="2020-09" db="EMBL/GenBank/DDBJ databases">
        <title>Novel species of Mucilaginibacter isolated from a glacier on the Tibetan Plateau.</title>
        <authorList>
            <person name="Liu Q."/>
            <person name="Xin Y.-H."/>
        </authorList>
    </citation>
    <scope>NUCLEOTIDE SEQUENCE [LARGE SCALE GENOMIC DNA]</scope>
    <source>
        <strain evidence="2 3">CGMCC 1.13878</strain>
    </source>
</reference>
<dbReference type="InterPro" id="IPR012337">
    <property type="entry name" value="RNaseH-like_sf"/>
</dbReference>
<dbReference type="PROSITE" id="PS50994">
    <property type="entry name" value="INTEGRASE"/>
    <property type="match status" value="1"/>
</dbReference>
<protein>
    <submittedName>
        <fullName evidence="2">Transposase family protein</fullName>
    </submittedName>
</protein>
<dbReference type="InterPro" id="IPR001584">
    <property type="entry name" value="Integrase_cat-core"/>
</dbReference>
<keyword evidence="3" id="KW-1185">Reference proteome</keyword>
<proteinExistence type="predicted"/>